<dbReference type="RefSeq" id="WP_160630003.1">
    <property type="nucleotide sequence ID" value="NZ_CP047593.1"/>
</dbReference>
<feature type="chain" id="PRO_5027106058" evidence="2">
    <location>
        <begin position="22"/>
        <end position="130"/>
    </location>
</feature>
<reference evidence="3 4" key="1">
    <citation type="submission" date="2020-01" db="EMBL/GenBank/DDBJ databases">
        <title>Ponticoccus aerotolerans gen. nov., sp. nov., an anaerobic bacterium and proposal of Ponticoccusceae fam. nov., Ponticoccusles ord. nov. and Ponticoccuse classis nov. in the phylum Kiritimatiellaeota.</title>
        <authorList>
            <person name="Zhou L.Y."/>
            <person name="Du Z.J."/>
        </authorList>
    </citation>
    <scope>NUCLEOTIDE SEQUENCE [LARGE SCALE GENOMIC DNA]</scope>
    <source>
        <strain evidence="3 4">S-5007</strain>
    </source>
</reference>
<dbReference type="Proteomes" id="UP000464954">
    <property type="component" value="Chromosome"/>
</dbReference>
<dbReference type="EMBL" id="CP047593">
    <property type="protein sequence ID" value="QHI70831.1"/>
    <property type="molecule type" value="Genomic_DNA"/>
</dbReference>
<dbReference type="AlphaFoldDB" id="A0A6P1MAG5"/>
<protein>
    <submittedName>
        <fullName evidence="3">Uncharacterized protein</fullName>
    </submittedName>
</protein>
<evidence type="ECO:0000256" key="1">
    <source>
        <dbReference type="SAM" id="Phobius"/>
    </source>
</evidence>
<keyword evidence="4" id="KW-1185">Reference proteome</keyword>
<evidence type="ECO:0000313" key="4">
    <source>
        <dbReference type="Proteomes" id="UP000464954"/>
    </source>
</evidence>
<organism evidence="3 4">
    <name type="scientific">Tichowtungia aerotolerans</name>
    <dbReference type="NCBI Taxonomy" id="2697043"/>
    <lineage>
        <taxon>Bacteria</taxon>
        <taxon>Pseudomonadati</taxon>
        <taxon>Kiritimatiellota</taxon>
        <taxon>Tichowtungiia</taxon>
        <taxon>Tichowtungiales</taxon>
        <taxon>Tichowtungiaceae</taxon>
        <taxon>Tichowtungia</taxon>
    </lineage>
</organism>
<keyword evidence="1" id="KW-0472">Membrane</keyword>
<evidence type="ECO:0000313" key="3">
    <source>
        <dbReference type="EMBL" id="QHI70831.1"/>
    </source>
</evidence>
<feature type="transmembrane region" description="Helical" evidence="1">
    <location>
        <begin position="104"/>
        <end position="122"/>
    </location>
</feature>
<gene>
    <name evidence="3" type="ORF">GT409_15740</name>
</gene>
<accession>A0A6P1MAG5</accession>
<name>A0A6P1MAG5_9BACT</name>
<proteinExistence type="predicted"/>
<dbReference type="KEGG" id="taer:GT409_15740"/>
<sequence length="130" mass="14567">MRKPAFVLFLLIFSAAGAAMAFLPPDASAREPEIRAYRRKVRENYEKRIEERQKRAAVAYKKATAAIGVPPWELDRVLNGESSEEIQAAVEERISAEKSVKKKILVSIVLFILIGSAVVWVTHATRDGEE</sequence>
<evidence type="ECO:0000256" key="2">
    <source>
        <dbReference type="SAM" id="SignalP"/>
    </source>
</evidence>
<feature type="signal peptide" evidence="2">
    <location>
        <begin position="1"/>
        <end position="21"/>
    </location>
</feature>
<keyword evidence="2" id="KW-0732">Signal</keyword>
<keyword evidence="1" id="KW-1133">Transmembrane helix</keyword>
<keyword evidence="1" id="KW-0812">Transmembrane</keyword>